<dbReference type="EMBL" id="QTSX02002976">
    <property type="protein sequence ID" value="KAJ9072687.1"/>
    <property type="molecule type" value="Genomic_DNA"/>
</dbReference>
<protein>
    <submittedName>
        <fullName evidence="1">54S ribosomal protein L6 mitochondrial</fullName>
    </submittedName>
</protein>
<keyword evidence="1" id="KW-0687">Ribonucleoprotein</keyword>
<accession>A0ACC2TDS7</accession>
<sequence length="248" mass="27301">MLRNKLVFSLRSANRSFTTSALSFSHIGKAPVHFSPDVSITFVPTGGNGPVTIPEFFNRPLSPPVDRRLKSRERSGQLGDAVGTLHVKGPLGEQKVGIHPFVRLEILKELTEAGNHVMEVSVQDNRVKTQKAMWGTTRALINNAITGVTDGFTLPLKLVGVGYRANLEDHDTKIGLKLGYSHPIAVPIPEGIKVVIPQPTRILLSSNDKQLLGQFAAVIRAWRKPEPYNQKGIFVGDEFIKKKEGKKK</sequence>
<evidence type="ECO:0000313" key="2">
    <source>
        <dbReference type="Proteomes" id="UP001165960"/>
    </source>
</evidence>
<comment type="caution">
    <text evidence="1">The sequence shown here is derived from an EMBL/GenBank/DDBJ whole genome shotgun (WGS) entry which is preliminary data.</text>
</comment>
<keyword evidence="1" id="KW-0689">Ribosomal protein</keyword>
<keyword evidence="2" id="KW-1185">Reference proteome</keyword>
<organism evidence="1 2">
    <name type="scientific">Entomophthora muscae</name>
    <dbReference type="NCBI Taxonomy" id="34485"/>
    <lineage>
        <taxon>Eukaryota</taxon>
        <taxon>Fungi</taxon>
        <taxon>Fungi incertae sedis</taxon>
        <taxon>Zoopagomycota</taxon>
        <taxon>Entomophthoromycotina</taxon>
        <taxon>Entomophthoromycetes</taxon>
        <taxon>Entomophthorales</taxon>
        <taxon>Entomophthoraceae</taxon>
        <taxon>Entomophthora</taxon>
    </lineage>
</organism>
<proteinExistence type="predicted"/>
<dbReference type="Proteomes" id="UP001165960">
    <property type="component" value="Unassembled WGS sequence"/>
</dbReference>
<name>A0ACC2TDS7_9FUNG</name>
<gene>
    <name evidence="1" type="primary">MRPL6_2</name>
    <name evidence="1" type="ORF">DSO57_1024830</name>
</gene>
<reference evidence="1" key="1">
    <citation type="submission" date="2022-04" db="EMBL/GenBank/DDBJ databases">
        <title>Genome of the entomopathogenic fungus Entomophthora muscae.</title>
        <authorList>
            <person name="Elya C."/>
            <person name="Lovett B.R."/>
            <person name="Lee E."/>
            <person name="Macias A.M."/>
            <person name="Hajek A.E."/>
            <person name="De Bivort B.L."/>
            <person name="Kasson M.T."/>
            <person name="De Fine Licht H.H."/>
            <person name="Stajich J.E."/>
        </authorList>
    </citation>
    <scope>NUCLEOTIDE SEQUENCE</scope>
    <source>
        <strain evidence="1">Berkeley</strain>
    </source>
</reference>
<evidence type="ECO:0000313" key="1">
    <source>
        <dbReference type="EMBL" id="KAJ9072687.1"/>
    </source>
</evidence>